<comment type="caution">
    <text evidence="1">The sequence shown here is derived from an EMBL/GenBank/DDBJ whole genome shotgun (WGS) entry which is preliminary data.</text>
</comment>
<dbReference type="EMBL" id="SJPM01000043">
    <property type="protein sequence ID" value="TWT86087.1"/>
    <property type="molecule type" value="Genomic_DNA"/>
</dbReference>
<proteinExistence type="predicted"/>
<gene>
    <name evidence="1" type="ORF">Pla100_62120</name>
</gene>
<reference evidence="1 2" key="1">
    <citation type="submission" date="2019-02" db="EMBL/GenBank/DDBJ databases">
        <title>Deep-cultivation of Planctomycetes and their phenomic and genomic characterization uncovers novel biology.</title>
        <authorList>
            <person name="Wiegand S."/>
            <person name="Jogler M."/>
            <person name="Boedeker C."/>
            <person name="Pinto D."/>
            <person name="Vollmers J."/>
            <person name="Rivas-Marin E."/>
            <person name="Kohn T."/>
            <person name="Peeters S.H."/>
            <person name="Heuer A."/>
            <person name="Rast P."/>
            <person name="Oberbeckmann S."/>
            <person name="Bunk B."/>
            <person name="Jeske O."/>
            <person name="Meyerdierks A."/>
            <person name="Storesund J.E."/>
            <person name="Kallscheuer N."/>
            <person name="Luecker S."/>
            <person name="Lage O.M."/>
            <person name="Pohl T."/>
            <person name="Merkel B.J."/>
            <person name="Hornburger P."/>
            <person name="Mueller R.-W."/>
            <person name="Bruemmer F."/>
            <person name="Labrenz M."/>
            <person name="Spormann A.M."/>
            <person name="Op Den Camp H."/>
            <person name="Overmann J."/>
            <person name="Amann R."/>
            <person name="Jetten M.S.M."/>
            <person name="Mascher T."/>
            <person name="Medema M.H."/>
            <person name="Devos D.P."/>
            <person name="Kaster A.-K."/>
            <person name="Ovreas L."/>
            <person name="Rohde M."/>
            <person name="Galperin M.Y."/>
            <person name="Jogler C."/>
        </authorList>
    </citation>
    <scope>NUCLEOTIDE SEQUENCE [LARGE SCALE GENOMIC DNA]</scope>
    <source>
        <strain evidence="1 2">Pla100</strain>
    </source>
</reference>
<evidence type="ECO:0000313" key="2">
    <source>
        <dbReference type="Proteomes" id="UP000316213"/>
    </source>
</evidence>
<accession>A0A5C5ZGA5</accession>
<dbReference type="RefSeq" id="WP_146582895.1">
    <property type="nucleotide sequence ID" value="NZ_SJPM01000043.1"/>
</dbReference>
<keyword evidence="2" id="KW-1185">Reference proteome</keyword>
<dbReference type="AlphaFoldDB" id="A0A5C5ZGA5"/>
<sequence>MSRWSRSMSWGPFFLASVLGIANVPAGWTYASSYRQRHADVAFDIQSGLPLSLLAEKHFGHPFGLYSPSGEVLYRRLEAMRKSGLGLISAATPSPETRLLHADDPRLSFDPGSGRLIIPESTLVHGMVWRWSIANRVRDRRVAVGFFRLNEDVKPVRGNVFNVPEVPVRNAMDLGMPLVGIQFQSVDPSASVLISHWSLLIVDGWQINSRVGQ</sequence>
<dbReference type="Proteomes" id="UP000316213">
    <property type="component" value="Unassembled WGS sequence"/>
</dbReference>
<name>A0A5C5ZGA5_9BACT</name>
<evidence type="ECO:0000313" key="1">
    <source>
        <dbReference type="EMBL" id="TWT86087.1"/>
    </source>
</evidence>
<organism evidence="1 2">
    <name type="scientific">Neorhodopirellula pilleata</name>
    <dbReference type="NCBI Taxonomy" id="2714738"/>
    <lineage>
        <taxon>Bacteria</taxon>
        <taxon>Pseudomonadati</taxon>
        <taxon>Planctomycetota</taxon>
        <taxon>Planctomycetia</taxon>
        <taxon>Pirellulales</taxon>
        <taxon>Pirellulaceae</taxon>
        <taxon>Neorhodopirellula</taxon>
    </lineage>
</organism>
<protein>
    <submittedName>
        <fullName evidence="1">Uncharacterized protein</fullName>
    </submittedName>
</protein>